<evidence type="ECO:0000256" key="1">
    <source>
        <dbReference type="ARBA" id="ARBA00010718"/>
    </source>
</evidence>
<dbReference type="SUPFAM" id="SSF51069">
    <property type="entry name" value="Carbonic anhydrase"/>
    <property type="match status" value="1"/>
</dbReference>
<dbReference type="CDD" id="cd00326">
    <property type="entry name" value="alpha_CA"/>
    <property type="match status" value="1"/>
</dbReference>
<evidence type="ECO:0000256" key="3">
    <source>
        <dbReference type="ARBA" id="ARBA00022833"/>
    </source>
</evidence>
<dbReference type="GO" id="GO:0004089">
    <property type="term" value="F:carbonate dehydratase activity"/>
    <property type="evidence" value="ECO:0007669"/>
    <property type="project" value="UniProtKB-UniRule"/>
</dbReference>
<evidence type="ECO:0000256" key="4">
    <source>
        <dbReference type="RuleBase" id="RU367011"/>
    </source>
</evidence>
<dbReference type="InterPro" id="IPR036398">
    <property type="entry name" value="CA_dom_sf"/>
</dbReference>
<keyword evidence="4" id="KW-0456">Lyase</keyword>
<keyword evidence="3 4" id="KW-0862">Zinc</keyword>
<keyword evidence="8" id="KW-1185">Reference proteome</keyword>
<comment type="cofactor">
    <cofactor evidence="4">
        <name>Zn(2+)</name>
        <dbReference type="ChEBI" id="CHEBI:29105"/>
    </cofactor>
</comment>
<dbReference type="EC" id="4.2.1.1" evidence="4"/>
<evidence type="ECO:0000313" key="8">
    <source>
        <dbReference type="Proteomes" id="UP000494040"/>
    </source>
</evidence>
<dbReference type="OMA" id="CESHEAA"/>
<dbReference type="EnsemblMetazoa" id="XM_014388696.1">
    <property type="protein sequence ID" value="XP_014244182.1"/>
    <property type="gene ID" value="LOC106663676"/>
</dbReference>
<protein>
    <recommendedName>
        <fullName evidence="4">Carbonic anhydrase</fullName>
        <ecNumber evidence="4">4.2.1.1</ecNumber>
    </recommendedName>
</protein>
<dbReference type="InterPro" id="IPR023561">
    <property type="entry name" value="Carbonic_anhydrase_a-class"/>
</dbReference>
<dbReference type="GO" id="GO:0008270">
    <property type="term" value="F:zinc ion binding"/>
    <property type="evidence" value="ECO:0007669"/>
    <property type="project" value="UniProtKB-UniRule"/>
</dbReference>
<evidence type="ECO:0000259" key="6">
    <source>
        <dbReference type="PROSITE" id="PS51144"/>
    </source>
</evidence>
<dbReference type="PANTHER" id="PTHR18952:SF233">
    <property type="entry name" value="CARBONIC ANHYDRASE 14"/>
    <property type="match status" value="1"/>
</dbReference>
<dbReference type="GeneID" id="106663676"/>
<accession>A0A8I6RHV4</accession>
<dbReference type="SMART" id="SM01057">
    <property type="entry name" value="Carb_anhydrase"/>
    <property type="match status" value="1"/>
</dbReference>
<comment type="catalytic activity">
    <reaction evidence="4">
        <text>hydrogencarbonate + H(+) = CO2 + H2O</text>
        <dbReference type="Rhea" id="RHEA:10748"/>
        <dbReference type="ChEBI" id="CHEBI:15377"/>
        <dbReference type="ChEBI" id="CHEBI:15378"/>
        <dbReference type="ChEBI" id="CHEBI:16526"/>
        <dbReference type="ChEBI" id="CHEBI:17544"/>
        <dbReference type="EC" id="4.2.1.1"/>
    </reaction>
</comment>
<evidence type="ECO:0000256" key="2">
    <source>
        <dbReference type="ARBA" id="ARBA00022723"/>
    </source>
</evidence>
<dbReference type="InterPro" id="IPR018338">
    <property type="entry name" value="Carbonic_anhydrase_a-class_CS"/>
</dbReference>
<proteinExistence type="inferred from homology"/>
<keyword evidence="2 4" id="KW-0479">Metal-binding</keyword>
<dbReference type="PROSITE" id="PS51144">
    <property type="entry name" value="ALPHA_CA_2"/>
    <property type="match status" value="1"/>
</dbReference>
<feature type="compositionally biased region" description="Basic residues" evidence="5">
    <location>
        <begin position="332"/>
        <end position="375"/>
    </location>
</feature>
<evidence type="ECO:0000256" key="5">
    <source>
        <dbReference type="SAM" id="MobiDB-lite"/>
    </source>
</evidence>
<dbReference type="Pfam" id="PF00194">
    <property type="entry name" value="Carb_anhydrase"/>
    <property type="match status" value="1"/>
</dbReference>
<comment type="function">
    <text evidence="4">Reversible hydration of carbon dioxide.</text>
</comment>
<dbReference type="OrthoDB" id="429145at2759"/>
<dbReference type="InterPro" id="IPR001148">
    <property type="entry name" value="CA_dom"/>
</dbReference>
<feature type="compositionally biased region" description="Low complexity" evidence="5">
    <location>
        <begin position="1"/>
        <end position="12"/>
    </location>
</feature>
<dbReference type="PANTHER" id="PTHR18952">
    <property type="entry name" value="CARBONIC ANHYDRASE"/>
    <property type="match status" value="1"/>
</dbReference>
<comment type="similarity">
    <text evidence="1 4">Belongs to the alpha-carbonic anhydrase family.</text>
</comment>
<feature type="domain" description="Alpha-carbonic anhydrase" evidence="6">
    <location>
        <begin position="65"/>
        <end position="313"/>
    </location>
</feature>
<evidence type="ECO:0000313" key="7">
    <source>
        <dbReference type="EnsemblMetazoa" id="XP_014244182.1"/>
    </source>
</evidence>
<name>A0A8I6RHV4_CIMLE</name>
<reference evidence="7" key="1">
    <citation type="submission" date="2022-01" db="UniProtKB">
        <authorList>
            <consortium name="EnsemblMetazoa"/>
        </authorList>
    </citation>
    <scope>IDENTIFICATION</scope>
</reference>
<dbReference type="Gene3D" id="3.10.200.10">
    <property type="entry name" value="Alpha carbonic anhydrase"/>
    <property type="match status" value="1"/>
</dbReference>
<sequence length="375" mass="41845">MPPKKSITGAKKSIAKKSISGKKKSISGKKKSSIKGSRKSIKGGKGKRGSKGRKSMVGDLLSELPEYNAENVRDAMHEMETAESPINLTLGILKKIRLPPINWYNYDLKAHAMKLSNTAYSVVLTGLWGEHSRPFINGGPFLDDYEFSQIHFHWGQSNSEGSEHTVDGVQFPFELHAVFYRKLYESHERAKAEEDGIAVLVYLFKLAQTTNVKLQPITDSLPSVVNAYTDASIDPVPLISLIKNIIDDYILYLGVMKYKCAHGVLWLICRDTFGITEAQLGAFRLLQDRYNNPMPKSYRDVQELQNRIVFLCSPSKKSTNLLYPYVELTKKGDKKRSKSKKGKKGKGKGKGKGGKNKRKGTAKGKKGGKKSSKKK</sequence>
<feature type="compositionally biased region" description="Basic residues" evidence="5">
    <location>
        <begin position="13"/>
        <end position="54"/>
    </location>
</feature>
<dbReference type="GO" id="GO:0005737">
    <property type="term" value="C:cytoplasm"/>
    <property type="evidence" value="ECO:0007669"/>
    <property type="project" value="TreeGrafter"/>
</dbReference>
<dbReference type="Proteomes" id="UP000494040">
    <property type="component" value="Unassembled WGS sequence"/>
</dbReference>
<organism evidence="7 8">
    <name type="scientific">Cimex lectularius</name>
    <name type="common">Bed bug</name>
    <name type="synonym">Acanthia lectularia</name>
    <dbReference type="NCBI Taxonomy" id="79782"/>
    <lineage>
        <taxon>Eukaryota</taxon>
        <taxon>Metazoa</taxon>
        <taxon>Ecdysozoa</taxon>
        <taxon>Arthropoda</taxon>
        <taxon>Hexapoda</taxon>
        <taxon>Insecta</taxon>
        <taxon>Pterygota</taxon>
        <taxon>Neoptera</taxon>
        <taxon>Paraneoptera</taxon>
        <taxon>Hemiptera</taxon>
        <taxon>Heteroptera</taxon>
        <taxon>Panheteroptera</taxon>
        <taxon>Cimicomorpha</taxon>
        <taxon>Cimicidae</taxon>
        <taxon>Cimex</taxon>
    </lineage>
</organism>
<dbReference type="AlphaFoldDB" id="A0A8I6RHV4"/>
<dbReference type="PROSITE" id="PS00162">
    <property type="entry name" value="ALPHA_CA_1"/>
    <property type="match status" value="1"/>
</dbReference>
<dbReference type="RefSeq" id="XP_014244182.1">
    <property type="nucleotide sequence ID" value="XM_014388696.1"/>
</dbReference>
<feature type="region of interest" description="Disordered" evidence="5">
    <location>
        <begin position="331"/>
        <end position="375"/>
    </location>
</feature>
<feature type="region of interest" description="Disordered" evidence="5">
    <location>
        <begin position="1"/>
        <end position="55"/>
    </location>
</feature>